<comment type="function">
    <text evidence="1">Could be part of an ABC transporter complex.</text>
</comment>
<keyword evidence="2" id="KW-1003">Cell membrane</keyword>
<evidence type="ECO:0000256" key="1">
    <source>
        <dbReference type="ARBA" id="ARBA00003787"/>
    </source>
</evidence>
<dbReference type="NCBIfam" id="TIGR00056">
    <property type="entry name" value="MlaE family lipid ABC transporter permease subunit"/>
    <property type="match status" value="1"/>
</dbReference>
<dbReference type="PANTHER" id="PTHR30188:SF3">
    <property type="entry name" value="ABC TRANSPORTER PERMEASE"/>
    <property type="match status" value="1"/>
</dbReference>
<dbReference type="InterPro" id="IPR030802">
    <property type="entry name" value="Permease_MalE"/>
</dbReference>
<feature type="transmembrane region" description="Helical" evidence="2">
    <location>
        <begin position="361"/>
        <end position="380"/>
    </location>
</feature>
<protein>
    <submittedName>
        <fullName evidence="3">ABC transporter permease</fullName>
    </submittedName>
</protein>
<keyword evidence="2" id="KW-0472">Membrane</keyword>
<organism evidence="3 4">
    <name type="scientific">Asticcacaulis endophyticus</name>
    <dbReference type="NCBI Taxonomy" id="1395890"/>
    <lineage>
        <taxon>Bacteria</taxon>
        <taxon>Pseudomonadati</taxon>
        <taxon>Pseudomonadota</taxon>
        <taxon>Alphaproteobacteria</taxon>
        <taxon>Caulobacterales</taxon>
        <taxon>Caulobacteraceae</taxon>
        <taxon>Asticcacaulis</taxon>
    </lineage>
</organism>
<evidence type="ECO:0000256" key="2">
    <source>
        <dbReference type="RuleBase" id="RU362044"/>
    </source>
</evidence>
<dbReference type="Pfam" id="PF02405">
    <property type="entry name" value="MlaE"/>
    <property type="match status" value="1"/>
</dbReference>
<keyword evidence="2" id="KW-1133">Transmembrane helix</keyword>
<dbReference type="InterPro" id="IPR003453">
    <property type="entry name" value="ABC_MlaE_roteobac"/>
</dbReference>
<accession>A0A918Q7G3</accession>
<feature type="transmembrane region" description="Helical" evidence="2">
    <location>
        <begin position="132"/>
        <end position="159"/>
    </location>
</feature>
<dbReference type="GO" id="GO:0043190">
    <property type="term" value="C:ATP-binding cassette (ABC) transporter complex"/>
    <property type="evidence" value="ECO:0007669"/>
    <property type="project" value="InterPro"/>
</dbReference>
<comment type="subcellular location">
    <subcellularLocation>
        <location evidence="2">Cell inner membrane</location>
        <topology evidence="2">Multi-pass membrane protein</topology>
    </subcellularLocation>
</comment>
<feature type="transmembrane region" description="Helical" evidence="2">
    <location>
        <begin position="319"/>
        <end position="340"/>
    </location>
</feature>
<feature type="transmembrane region" description="Helical" evidence="2">
    <location>
        <begin position="272"/>
        <end position="299"/>
    </location>
</feature>
<reference evidence="3" key="2">
    <citation type="submission" date="2020-09" db="EMBL/GenBank/DDBJ databases">
        <authorList>
            <person name="Sun Q."/>
            <person name="Kim S."/>
        </authorList>
    </citation>
    <scope>NUCLEOTIDE SEQUENCE</scope>
    <source>
        <strain evidence="3">KCTC 32296</strain>
    </source>
</reference>
<comment type="caution">
    <text evidence="3">The sequence shown here is derived from an EMBL/GenBank/DDBJ whole genome shotgun (WGS) entry which is preliminary data.</text>
</comment>
<dbReference type="EMBL" id="BMZB01000003">
    <property type="protein sequence ID" value="GGZ36139.1"/>
    <property type="molecule type" value="Genomic_DNA"/>
</dbReference>
<evidence type="ECO:0000313" key="3">
    <source>
        <dbReference type="EMBL" id="GGZ36139.1"/>
    </source>
</evidence>
<keyword evidence="4" id="KW-1185">Reference proteome</keyword>
<sequence>MANKRNDKAKYRIEPVGEQDGYGRLTLSGDWRIGNIGGIAPRLKGDLKAFSSIEVDSGALEQLDTAGAYLLSAVIGDRVRGEIFVGQDNFRGLYDLVSGRDLTVDEFHEDHVRREESENPIIRGLAKLGAGVAVNLAIFTALLSFIGRTVVTLIATIFNPLKLRLTPLVSLMQRAGLEAIPIVVASNLFIGAVIAFLGAMQLSQFGAQVFSIELVGIAELRELGPLITAVLLAGRSASSFAAEIGAMKMNQEIDAMRVMGIDPYEALVLPRLIGLVLMIPLITFVGSMAGMIGGFGIIWTTLDYGPPMILQRTLDYVDISHFFVGMVKTPFYAAAIAIIGCHMGMTVTEDVISLGRQVTRAVVQAIFAIFVIDAVFALLLQGVPAQ</sequence>
<name>A0A918Q7G3_9CAUL</name>
<feature type="transmembrane region" description="Helical" evidence="2">
    <location>
        <begin position="179"/>
        <end position="199"/>
    </location>
</feature>
<evidence type="ECO:0000313" key="4">
    <source>
        <dbReference type="Proteomes" id="UP000662572"/>
    </source>
</evidence>
<dbReference type="GO" id="GO:0005548">
    <property type="term" value="F:phospholipid transporter activity"/>
    <property type="evidence" value="ECO:0007669"/>
    <property type="project" value="TreeGrafter"/>
</dbReference>
<reference evidence="3" key="1">
    <citation type="journal article" date="2014" name="Int. J. Syst. Evol. Microbiol.">
        <title>Complete genome sequence of Corynebacterium casei LMG S-19264T (=DSM 44701T), isolated from a smear-ripened cheese.</title>
        <authorList>
            <consortium name="US DOE Joint Genome Institute (JGI-PGF)"/>
            <person name="Walter F."/>
            <person name="Albersmeier A."/>
            <person name="Kalinowski J."/>
            <person name="Ruckert C."/>
        </authorList>
    </citation>
    <scope>NUCLEOTIDE SEQUENCE</scope>
    <source>
        <strain evidence="3">KCTC 32296</strain>
    </source>
</reference>
<dbReference type="AlphaFoldDB" id="A0A918Q7G3"/>
<dbReference type="RefSeq" id="WP_189486656.1">
    <property type="nucleotide sequence ID" value="NZ_BMZB01000003.1"/>
</dbReference>
<comment type="similarity">
    <text evidence="2">Belongs to the MlaE permease family.</text>
</comment>
<keyword evidence="2" id="KW-0812">Transmembrane</keyword>
<proteinExistence type="inferred from homology"/>
<dbReference type="Proteomes" id="UP000662572">
    <property type="component" value="Unassembled WGS sequence"/>
</dbReference>
<gene>
    <name evidence="3" type="ORF">GCM10011273_23040</name>
</gene>
<dbReference type="PANTHER" id="PTHR30188">
    <property type="entry name" value="ABC TRANSPORTER PERMEASE PROTEIN-RELATED"/>
    <property type="match status" value="1"/>
</dbReference>
<keyword evidence="2" id="KW-0997">Cell inner membrane</keyword>